<dbReference type="EMBL" id="CZBL01000007">
    <property type="protein sequence ID" value="CUQ17660.1"/>
    <property type="molecule type" value="Genomic_DNA"/>
</dbReference>
<sequence>MKLRTIVKIAITSSVVLLCAGFALYSFFRLSAAEGKKDFNLYELVPPSASAVFVTDDILEFVAEVDDLACSKNQQYLHVSKLFSYLKQYLYTLQEEAPHGLSRQMNQMLISFHEPDNIHNQVLYCRLGEGDRQLIDRFVQKYVSSLYPPKTFKYKGEDITIYPMADGDFLACYLTSDFMALSYQKKLIETVIDAHKTGKSLADDPTFAEAATPKKSPAVATVYAHLEGMMGWTEFDMKLRDDFIYFTGVCHETDTCFTFMNVLRQQESVEGFPGEALPSTAFYFTKQGVTDWASLLSYGDMQETGVRTSDVRNRNRELSHYLMENAGQELVACLFQREDTLQEAAAVLSLSVSDVTEAERMLRSLINTVSTEERGKTPLITFCYTANKAYPVYRLPQTTLFTQLTGFAEPTSHTYATFYEGRLLLAPDENSLSRYIRQLDKGEVLNGAIAYRTGMDNLSDSYHFMLMADFDHLFHQAAKQIHFVPDFFLRNSEFFRNFILFAQFTCADGVIYPNIVLRYKSE</sequence>
<accession>A0A174TU94</accession>
<dbReference type="Proteomes" id="UP000095657">
    <property type="component" value="Unassembled WGS sequence"/>
</dbReference>
<organism evidence="1 3">
    <name type="scientific">Bacteroides caccae</name>
    <dbReference type="NCBI Taxonomy" id="47678"/>
    <lineage>
        <taxon>Bacteria</taxon>
        <taxon>Pseudomonadati</taxon>
        <taxon>Bacteroidota</taxon>
        <taxon>Bacteroidia</taxon>
        <taxon>Bacteroidales</taxon>
        <taxon>Bacteroidaceae</taxon>
        <taxon>Bacteroides</taxon>
    </lineage>
</organism>
<dbReference type="Pfam" id="PF11832">
    <property type="entry name" value="DUF3352"/>
    <property type="match status" value="1"/>
</dbReference>
<protein>
    <submittedName>
        <fullName evidence="1">Protein of uncharacterized function (DUF3352)</fullName>
    </submittedName>
</protein>
<evidence type="ECO:0000313" key="4">
    <source>
        <dbReference type="Proteomes" id="UP000095725"/>
    </source>
</evidence>
<dbReference type="InterPro" id="IPR021787">
    <property type="entry name" value="DUF3352"/>
</dbReference>
<dbReference type="Proteomes" id="UP000095725">
    <property type="component" value="Unassembled WGS sequence"/>
</dbReference>
<proteinExistence type="predicted"/>
<evidence type="ECO:0000313" key="3">
    <source>
        <dbReference type="Proteomes" id="UP000095657"/>
    </source>
</evidence>
<evidence type="ECO:0000313" key="2">
    <source>
        <dbReference type="EMBL" id="CUQ17660.1"/>
    </source>
</evidence>
<evidence type="ECO:0000313" key="1">
    <source>
        <dbReference type="EMBL" id="CUQ11577.1"/>
    </source>
</evidence>
<reference evidence="3 4" key="1">
    <citation type="submission" date="2015-09" db="EMBL/GenBank/DDBJ databases">
        <authorList>
            <consortium name="Pathogen Informatics"/>
        </authorList>
    </citation>
    <scope>NUCLEOTIDE SEQUENCE [LARGE SCALE GENOMIC DNA]</scope>
    <source>
        <strain evidence="1 3">2789STDY5834880</strain>
        <strain evidence="2 4">2789STDY5834946</strain>
    </source>
</reference>
<name>A0A174TU94_9BACE</name>
<dbReference type="AlphaFoldDB" id="A0A174TU94"/>
<dbReference type="STRING" id="47678.ERS852494_04000"/>
<dbReference type="RefSeq" id="WP_055173653.1">
    <property type="nucleotide sequence ID" value="NZ_CP081920.1"/>
</dbReference>
<dbReference type="EMBL" id="CZAI01000012">
    <property type="protein sequence ID" value="CUQ11577.1"/>
    <property type="molecule type" value="Genomic_DNA"/>
</dbReference>
<gene>
    <name evidence="1" type="ORF">ERS852494_04000</name>
    <name evidence="2" type="ORF">ERS852558_02079</name>
</gene>